<accession>A0ABR9XAH5</accession>
<dbReference type="InterPro" id="IPR007554">
    <property type="entry name" value="Glycerophosphate_synth"/>
</dbReference>
<name>A0ABR9XAH5_9RHOB</name>
<dbReference type="RefSeq" id="WP_194137785.1">
    <property type="nucleotide sequence ID" value="NZ_JADFFK010000035.1"/>
</dbReference>
<dbReference type="SUPFAM" id="SSF53756">
    <property type="entry name" value="UDP-Glycosyltransferase/glycogen phosphorylase"/>
    <property type="match status" value="1"/>
</dbReference>
<keyword evidence="2" id="KW-1185">Reference proteome</keyword>
<gene>
    <name evidence="1" type="ORF">IQ782_27065</name>
</gene>
<dbReference type="EMBL" id="JADFFK010000035">
    <property type="protein sequence ID" value="MBE9640518.1"/>
    <property type="molecule type" value="Genomic_DNA"/>
</dbReference>
<comment type="caution">
    <text evidence="1">The sequence shown here is derived from an EMBL/GenBank/DDBJ whole genome shotgun (WGS) entry which is preliminary data.</text>
</comment>
<reference evidence="1 2" key="1">
    <citation type="journal article" date="2021" name="Int. J. Syst. Evol. Microbiol.">
        <title>Salipiger mangrovisoli sp. nov., isolated from mangrove soil and the proposal for the reclassification of Paraphaeobacter pallidus as Salipiger pallidus comb. nov.</title>
        <authorList>
            <person name="Du J."/>
            <person name="Liu Y."/>
            <person name="Pei T."/>
            <person name="Deng M.R."/>
            <person name="Zhu H."/>
        </authorList>
    </citation>
    <scope>NUCLEOTIDE SEQUENCE [LARGE SCALE GENOMIC DNA]</scope>
    <source>
        <strain evidence="1 2">6D45A</strain>
    </source>
</reference>
<dbReference type="Pfam" id="PF04464">
    <property type="entry name" value="Glyphos_transf"/>
    <property type="match status" value="1"/>
</dbReference>
<dbReference type="Gene3D" id="3.40.50.12580">
    <property type="match status" value="1"/>
</dbReference>
<dbReference type="Proteomes" id="UP000607796">
    <property type="component" value="Unassembled WGS sequence"/>
</dbReference>
<proteinExistence type="predicted"/>
<dbReference type="InterPro" id="IPR043148">
    <property type="entry name" value="TagF_C"/>
</dbReference>
<sequence length="469" mass="51510">MTLDLALAALVLVGALAIEWRKAVKLGGTHVSNLAETDYVEPLVARAMALGLPVVATALLLAATGANLPVLPKLALAAFSLVTQGCLASLQILAARVSMPARLYEAARCPEIANAPFAFHFSAPDLKTPEHVAMWRAPMDSVERGWFTILREPAQLPHFRAEALSPALLARSPADLRACMTPELRAVFYANNGQLNRQMIAANSNVTHVQLLHGDSDKPPSYSPLTRNYDQVFVAGQVAIDRYSAHGVDIPRERFRVVGRPQVAAIEPRDRSGAIAKLVYMPTWRGFYEDTQFSSLDRAAQIIERIAARHPSVEIIFKPHPMSYKDPEWRTYQTAIRKALRGSGRFADDAETPFDLYNAADVLITDISSVMIDFLYSGRPLLVIDPPSLAERQLWQFPTLAAAYRVRADLADLDERLALAAGDDPRGAERLAMRTACFGDWGRPVGEAFRDACHALLSPQPAPKTGMER</sequence>
<evidence type="ECO:0000313" key="1">
    <source>
        <dbReference type="EMBL" id="MBE9640518.1"/>
    </source>
</evidence>
<protein>
    <submittedName>
        <fullName evidence="1">CDP-glycerol glycerophosphotransferase family protein</fullName>
    </submittedName>
</protein>
<organism evidence="1 2">
    <name type="scientific">Salipiger mangrovisoli</name>
    <dbReference type="NCBI Taxonomy" id="2865933"/>
    <lineage>
        <taxon>Bacteria</taxon>
        <taxon>Pseudomonadati</taxon>
        <taxon>Pseudomonadota</taxon>
        <taxon>Alphaproteobacteria</taxon>
        <taxon>Rhodobacterales</taxon>
        <taxon>Roseobacteraceae</taxon>
        <taxon>Salipiger</taxon>
    </lineage>
</organism>
<evidence type="ECO:0000313" key="2">
    <source>
        <dbReference type="Proteomes" id="UP000607796"/>
    </source>
</evidence>